<dbReference type="EMBL" id="LLZZ01000108">
    <property type="protein sequence ID" value="KTB07097.1"/>
    <property type="molecule type" value="Genomic_DNA"/>
</dbReference>
<keyword evidence="2" id="KW-0472">Membrane</keyword>
<sequence>MDLLIQRMENPNMKHQPKIPFTDINTRIHRNKLAMKSANEEGSGQDSDSGNDEAMQDHLLAKADESKRHVKRANTIGITPKGNLNVHRPRRGTLIISDDEDGVSMHSASFTNMDDINGIDYSKVNTNNNLNSNKKRLDTKKIFEPYVQRSVSDPKRSFKAGSNTDIEPKLGNSKPMIIRQVTASNLAALADGKNRLVEKKMLKRPTIPDYTSVNTGAFSECMFNTELEKQYNNNLSKTTKTEKPTPNRLGDQQEEVGNGGQATLFTADKFIKSPVKSLDNEERPELSNGQNQSKNQNQTQFHKEHKKHRHQKSFSQSYGSNDQKRLVNQFLQSIEKSGNNSALSSNNASAYGSTLSVGKNGVFNIPQHEQMPDLMDYSSNLSLQSLLYHDLADPSGSKRKYSKVYSNPNMRPGSATPFSYSSASLTSNSDDSRSAIGSYRSGLATSSFFFSNAKLTSKEKIKNSEIINSNANDSNMFLGTNETDYYQQHINSRLTKLESQIKNDLKSVILKDELELKNNITSFDNLTSDLQNLKSQILGLKNTIANEYLTVLKADFDENNPESFESQLRKTVEENVKHLEFLENKMSECQSQLVDQKETMRKMESLLYLENSLMVSKKNTGLAYKYRYMLYDILTLGFLVLIGYYLKAYFWKV</sequence>
<gene>
    <name evidence="3" type="ORF">AO440_001747</name>
</gene>
<organism evidence="3 4">
    <name type="scientific">Candida glabrata</name>
    <name type="common">Yeast</name>
    <name type="synonym">Torulopsis glabrata</name>
    <dbReference type="NCBI Taxonomy" id="5478"/>
    <lineage>
        <taxon>Eukaryota</taxon>
        <taxon>Fungi</taxon>
        <taxon>Dikarya</taxon>
        <taxon>Ascomycota</taxon>
        <taxon>Saccharomycotina</taxon>
        <taxon>Saccharomycetes</taxon>
        <taxon>Saccharomycetales</taxon>
        <taxon>Saccharomycetaceae</taxon>
        <taxon>Nakaseomyces</taxon>
    </lineage>
</organism>
<reference evidence="3 4" key="1">
    <citation type="submission" date="2015-10" db="EMBL/GenBank/DDBJ databases">
        <title>Draft genomes sequences of Candida glabrata isolates 1A, 1B, 2A, 2B, 3A and 3B.</title>
        <authorList>
            <person name="Haavelsrud O.E."/>
            <person name="Gaustad P."/>
        </authorList>
    </citation>
    <scope>NUCLEOTIDE SEQUENCE [LARGE SCALE GENOMIC DNA]</scope>
    <source>
        <strain evidence="3">910700640</strain>
    </source>
</reference>
<keyword evidence="2" id="KW-1133">Transmembrane helix</keyword>
<keyword evidence="2" id="KW-0812">Transmembrane</keyword>
<feature type="region of interest" description="Disordered" evidence="1">
    <location>
        <begin position="235"/>
        <end position="256"/>
    </location>
</feature>
<evidence type="ECO:0000313" key="4">
    <source>
        <dbReference type="Proteomes" id="UP000054886"/>
    </source>
</evidence>
<protein>
    <submittedName>
        <fullName evidence="3">Protein HPH2</fullName>
    </submittedName>
</protein>
<dbReference type="VEuPathDB" id="FungiDB:GWK60_G06105"/>
<evidence type="ECO:0000256" key="1">
    <source>
        <dbReference type="SAM" id="MobiDB-lite"/>
    </source>
</evidence>
<dbReference type="Pfam" id="PF13694">
    <property type="entry name" value="Hph"/>
    <property type="match status" value="1"/>
</dbReference>
<dbReference type="VEuPathDB" id="FungiDB:CAGL0G06314g"/>
<dbReference type="AlphaFoldDB" id="A0A0W0D5F9"/>
<feature type="compositionally biased region" description="Low complexity" evidence="1">
    <location>
        <begin position="419"/>
        <end position="429"/>
    </location>
</feature>
<evidence type="ECO:0000256" key="2">
    <source>
        <dbReference type="SAM" id="Phobius"/>
    </source>
</evidence>
<feature type="region of interest" description="Disordered" evidence="1">
    <location>
        <begin position="277"/>
        <end position="322"/>
    </location>
</feature>
<feature type="region of interest" description="Disordered" evidence="1">
    <location>
        <begin position="395"/>
        <end position="431"/>
    </location>
</feature>
<dbReference type="GO" id="GO:0005783">
    <property type="term" value="C:endoplasmic reticulum"/>
    <property type="evidence" value="ECO:0007669"/>
    <property type="project" value="InterPro"/>
</dbReference>
<dbReference type="PhylomeDB" id="A0A0W0D5F9"/>
<accession>A0A0W0D5F9</accession>
<name>A0A0W0D5F9_CANGB</name>
<dbReference type="VEuPathDB" id="FungiDB:B1J91_G06314g"/>
<feature type="compositionally biased region" description="Low complexity" evidence="1">
    <location>
        <begin position="288"/>
        <end position="300"/>
    </location>
</feature>
<feature type="compositionally biased region" description="Basic residues" evidence="1">
    <location>
        <begin position="303"/>
        <end position="312"/>
    </location>
</feature>
<dbReference type="Proteomes" id="UP000054886">
    <property type="component" value="Unassembled WGS sequence"/>
</dbReference>
<dbReference type="VEuPathDB" id="FungiDB:GVI51_G06149"/>
<proteinExistence type="predicted"/>
<dbReference type="InterPro" id="IPR025752">
    <property type="entry name" value="HPH_family"/>
</dbReference>
<feature type="transmembrane region" description="Helical" evidence="2">
    <location>
        <begin position="628"/>
        <end position="646"/>
    </location>
</feature>
<evidence type="ECO:0000313" key="3">
    <source>
        <dbReference type="EMBL" id="KTB07097.1"/>
    </source>
</evidence>
<comment type="caution">
    <text evidence="3">The sequence shown here is derived from an EMBL/GenBank/DDBJ whole genome shotgun (WGS) entry which is preliminary data.</text>
</comment>